<name>A0AC34RK79_9BILA</name>
<evidence type="ECO:0000313" key="1">
    <source>
        <dbReference type="Proteomes" id="UP000887576"/>
    </source>
</evidence>
<evidence type="ECO:0000313" key="2">
    <source>
        <dbReference type="WBParaSite" id="JU765_v2.g7809.t1"/>
    </source>
</evidence>
<reference evidence="2" key="1">
    <citation type="submission" date="2022-11" db="UniProtKB">
        <authorList>
            <consortium name="WormBaseParasite"/>
        </authorList>
    </citation>
    <scope>IDENTIFICATION</scope>
</reference>
<organism evidence="1 2">
    <name type="scientific">Panagrolaimus sp. JU765</name>
    <dbReference type="NCBI Taxonomy" id="591449"/>
    <lineage>
        <taxon>Eukaryota</taxon>
        <taxon>Metazoa</taxon>
        <taxon>Ecdysozoa</taxon>
        <taxon>Nematoda</taxon>
        <taxon>Chromadorea</taxon>
        <taxon>Rhabditida</taxon>
        <taxon>Tylenchina</taxon>
        <taxon>Panagrolaimomorpha</taxon>
        <taxon>Panagrolaimoidea</taxon>
        <taxon>Panagrolaimidae</taxon>
        <taxon>Panagrolaimus</taxon>
    </lineage>
</organism>
<dbReference type="WBParaSite" id="JU765_v2.g7809.t1">
    <property type="protein sequence ID" value="JU765_v2.g7809.t1"/>
    <property type="gene ID" value="JU765_v2.g7809"/>
</dbReference>
<proteinExistence type="predicted"/>
<dbReference type="Proteomes" id="UP000887576">
    <property type="component" value="Unplaced"/>
</dbReference>
<sequence length="142" mass="16030">MKNSTLFFIFAVIATQAIIATAADSIAALQCVVEHKEDIRRLNTFFAEEVQAYFKKNVENKDLTVDQCVNETEKIFEKYFKNFFINTCHAPDTYSEIQPQYSIELIKQCKDLIAQRPPAPAPAPVPVPPSPLKIMSFGPSFP</sequence>
<accession>A0AC34RK79</accession>
<protein>
    <submittedName>
        <fullName evidence="2">Uncharacterized protein</fullName>
    </submittedName>
</protein>